<name>A0AAD8WWI8_LOLMU</name>
<evidence type="ECO:0000313" key="2">
    <source>
        <dbReference type="Proteomes" id="UP001231189"/>
    </source>
</evidence>
<comment type="caution">
    <text evidence="1">The sequence shown here is derived from an EMBL/GenBank/DDBJ whole genome shotgun (WGS) entry which is preliminary data.</text>
</comment>
<evidence type="ECO:0000313" key="1">
    <source>
        <dbReference type="EMBL" id="KAK1683355.1"/>
    </source>
</evidence>
<sequence length="110" mass="12974">MVPTRRKNTRRVAEALRDNGWIDDIHGEMTVELWMQCMRQWEAVETVEKDVTSSDRIEWKGADSGSYMARGTYRMLFLGSVRWSMSKPVWGSFSPMKCKMFAWLALKYRL</sequence>
<reference evidence="1" key="1">
    <citation type="submission" date="2023-07" db="EMBL/GenBank/DDBJ databases">
        <title>A chromosome-level genome assembly of Lolium multiflorum.</title>
        <authorList>
            <person name="Chen Y."/>
            <person name="Copetti D."/>
            <person name="Kolliker R."/>
            <person name="Studer B."/>
        </authorList>
    </citation>
    <scope>NUCLEOTIDE SEQUENCE</scope>
    <source>
        <strain evidence="1">02402/16</strain>
        <tissue evidence="1">Leaf</tissue>
    </source>
</reference>
<protein>
    <recommendedName>
        <fullName evidence="3">Reverse transcriptase zinc-binding domain-containing protein</fullName>
    </recommendedName>
</protein>
<proteinExistence type="predicted"/>
<organism evidence="1 2">
    <name type="scientific">Lolium multiflorum</name>
    <name type="common">Italian ryegrass</name>
    <name type="synonym">Lolium perenne subsp. multiflorum</name>
    <dbReference type="NCBI Taxonomy" id="4521"/>
    <lineage>
        <taxon>Eukaryota</taxon>
        <taxon>Viridiplantae</taxon>
        <taxon>Streptophyta</taxon>
        <taxon>Embryophyta</taxon>
        <taxon>Tracheophyta</taxon>
        <taxon>Spermatophyta</taxon>
        <taxon>Magnoliopsida</taxon>
        <taxon>Liliopsida</taxon>
        <taxon>Poales</taxon>
        <taxon>Poaceae</taxon>
        <taxon>BOP clade</taxon>
        <taxon>Pooideae</taxon>
        <taxon>Poodae</taxon>
        <taxon>Poeae</taxon>
        <taxon>Poeae Chloroplast Group 2 (Poeae type)</taxon>
        <taxon>Loliodinae</taxon>
        <taxon>Loliinae</taxon>
        <taxon>Lolium</taxon>
    </lineage>
</organism>
<gene>
    <name evidence="1" type="ORF">QYE76_044203</name>
</gene>
<dbReference type="Proteomes" id="UP001231189">
    <property type="component" value="Unassembled WGS sequence"/>
</dbReference>
<dbReference type="EMBL" id="JAUUTY010000002">
    <property type="protein sequence ID" value="KAK1683355.1"/>
    <property type="molecule type" value="Genomic_DNA"/>
</dbReference>
<keyword evidence="2" id="KW-1185">Reference proteome</keyword>
<dbReference type="AlphaFoldDB" id="A0AAD8WWI8"/>
<evidence type="ECO:0008006" key="3">
    <source>
        <dbReference type="Google" id="ProtNLM"/>
    </source>
</evidence>
<accession>A0AAD8WWI8</accession>